<evidence type="ECO:0000313" key="1">
    <source>
        <dbReference type="EMBL" id="MBA9075556.1"/>
    </source>
</evidence>
<gene>
    <name evidence="1" type="ORF">FHS90_000253</name>
</gene>
<proteinExistence type="predicted"/>
<reference evidence="1 2" key="1">
    <citation type="submission" date="2020-08" db="EMBL/GenBank/DDBJ databases">
        <title>Genomic Encyclopedia of Type Strains, Phase IV (KMG-IV): sequencing the most valuable type-strain genomes for metagenomic binning, comparative biology and taxonomic classification.</title>
        <authorList>
            <person name="Goeker M."/>
        </authorList>
    </citation>
    <scope>NUCLEOTIDE SEQUENCE [LARGE SCALE GENOMIC DNA]</scope>
    <source>
        <strain evidence="1 2">DSM 29854</strain>
    </source>
</reference>
<protein>
    <submittedName>
        <fullName evidence="1">Uncharacterized protein</fullName>
    </submittedName>
</protein>
<dbReference type="EMBL" id="JACJIQ010000001">
    <property type="protein sequence ID" value="MBA9075556.1"/>
    <property type="molecule type" value="Genomic_DNA"/>
</dbReference>
<evidence type="ECO:0000313" key="2">
    <source>
        <dbReference type="Proteomes" id="UP000563094"/>
    </source>
</evidence>
<organism evidence="1 2">
    <name type="scientific">Rufibacter quisquiliarum</name>
    <dbReference type="NCBI Taxonomy" id="1549639"/>
    <lineage>
        <taxon>Bacteria</taxon>
        <taxon>Pseudomonadati</taxon>
        <taxon>Bacteroidota</taxon>
        <taxon>Cytophagia</taxon>
        <taxon>Cytophagales</taxon>
        <taxon>Hymenobacteraceae</taxon>
        <taxon>Rufibacter</taxon>
    </lineage>
</organism>
<keyword evidence="2" id="KW-1185">Reference proteome</keyword>
<name>A0A839GKK9_9BACT</name>
<dbReference type="AlphaFoldDB" id="A0A839GKK9"/>
<dbReference type="Proteomes" id="UP000563094">
    <property type="component" value="Unassembled WGS sequence"/>
</dbReference>
<comment type="caution">
    <text evidence="1">The sequence shown here is derived from an EMBL/GenBank/DDBJ whole genome shotgun (WGS) entry which is preliminary data.</text>
</comment>
<accession>A0A839GKK9</accession>
<dbReference type="RefSeq" id="WP_066830835.1">
    <property type="nucleotide sequence ID" value="NZ_JACJIQ010000001.1"/>
</dbReference>
<sequence length="94" mass="11104">MLQILWHIFRQLWFGVPGFARCLSWVRATRPAPRHWRARARHVWHRLLHRFTLSSSLSILFRLQVTAWAASGTSLSSPRAVLPSLYLLFRRILT</sequence>